<evidence type="ECO:0000313" key="2">
    <source>
        <dbReference type="Proteomes" id="UP001214898"/>
    </source>
</evidence>
<name>A0AAX3RRD1_BACIU</name>
<dbReference type="AlphaFoldDB" id="A0AAX3RRD1"/>
<dbReference type="InterPro" id="IPR041881">
    <property type="entry name" value="PqqD_sf"/>
</dbReference>
<sequence>MKVKVHKDVIVYEEDGEIILVNMIKNKFYTLDNFSSYIWTKFSEFNDIAKLIDFISGEYKVDKITVKKDIRDFIYDLARVGIVKVYE</sequence>
<accession>A0AAX3RRD1</accession>
<dbReference type="RefSeq" id="WP_032726714.1">
    <property type="nucleotide sequence ID" value="NZ_CP026036.1"/>
</dbReference>
<dbReference type="Proteomes" id="UP001214898">
    <property type="component" value="Chromosome"/>
</dbReference>
<evidence type="ECO:0000313" key="1">
    <source>
        <dbReference type="EMBL" id="WEY84625.1"/>
    </source>
</evidence>
<dbReference type="Gene3D" id="1.10.10.1150">
    <property type="entry name" value="Coenzyme PQQ synthesis protein D (PqqD)"/>
    <property type="match status" value="1"/>
</dbReference>
<organism evidence="1 2">
    <name type="scientific">Bacillus subtilis</name>
    <dbReference type="NCBI Taxonomy" id="1423"/>
    <lineage>
        <taxon>Bacteria</taxon>
        <taxon>Bacillati</taxon>
        <taxon>Bacillota</taxon>
        <taxon>Bacilli</taxon>
        <taxon>Bacillales</taxon>
        <taxon>Bacillaceae</taxon>
        <taxon>Bacillus</taxon>
    </lineage>
</organism>
<reference evidence="1" key="1">
    <citation type="submission" date="2025-02" db="EMBL/GenBank/DDBJ databases">
        <title>Complete genome sequences of 52 Bacillus and Priestia strains isolated from West-African fermentations and 26 reference strains from the DSMZ collection.</title>
        <authorList>
            <person name="Wiedenbein E.S."/>
            <person name="Canoy T.S."/>
            <person name="Hui Y."/>
            <person name="Parkouda C."/>
            <person name="Dawende C."/>
            <person name="Ametefe E."/>
            <person name="Jespersen L."/>
            <person name="Nielsen D.S."/>
        </authorList>
    </citation>
    <scope>NUCLEOTIDE SEQUENCE</scope>
    <source>
        <strain evidence="1">PRO56</strain>
    </source>
</reference>
<protein>
    <submittedName>
        <fullName evidence="1">PqqD family protein</fullName>
    </submittedName>
</protein>
<dbReference type="Pfam" id="PF05402">
    <property type="entry name" value="PqqD"/>
    <property type="match status" value="1"/>
</dbReference>
<dbReference type="EMBL" id="CP120576">
    <property type="protein sequence ID" value="WEY84625.1"/>
    <property type="molecule type" value="Genomic_DNA"/>
</dbReference>
<dbReference type="InterPro" id="IPR008792">
    <property type="entry name" value="PQQD"/>
</dbReference>
<gene>
    <name evidence="1" type="ORF">P5633_20650</name>
</gene>
<proteinExistence type="predicted"/>